<name>M5IGR9_9BACT</name>
<dbReference type="PATRIC" id="fig|1244083.3.peg.938"/>
<comment type="caution">
    <text evidence="1">The sequence shown here is derived from an EMBL/GenBank/DDBJ whole genome shotgun (WGS) entry which is preliminary data.</text>
</comment>
<evidence type="ECO:0000313" key="2">
    <source>
        <dbReference type="Proteomes" id="UP000011939"/>
    </source>
</evidence>
<proteinExistence type="predicted"/>
<accession>M5IGR9</accession>
<dbReference type="AlphaFoldDB" id="M5IGR9"/>
<gene>
    <name evidence="1" type="ORF">CSUNSWCD_1695</name>
</gene>
<dbReference type="Proteomes" id="UP000011939">
    <property type="component" value="Unassembled WGS sequence"/>
</dbReference>
<sequence>MAPFLHLAFFANLLSNLSHCRKRQILPSPLTNKFNVVSRKRSSAPQI</sequence>
<organism evidence="1 2">
    <name type="scientific">Campylobacter showae CSUNSWCD</name>
    <dbReference type="NCBI Taxonomy" id="1244083"/>
    <lineage>
        <taxon>Bacteria</taxon>
        <taxon>Pseudomonadati</taxon>
        <taxon>Campylobacterota</taxon>
        <taxon>Epsilonproteobacteria</taxon>
        <taxon>Campylobacterales</taxon>
        <taxon>Campylobacteraceae</taxon>
        <taxon>Campylobacter</taxon>
    </lineage>
</organism>
<reference evidence="1 2" key="1">
    <citation type="journal article" date="2013" name="Genome Announc.">
        <title>Genome Sequence of Campylobacter showae UNSWCD, Isolated from a Patient with Crohn's Disease.</title>
        <authorList>
            <person name="Tay A.P."/>
            <person name="Kaakoush N.O."/>
            <person name="Deshpande N.P."/>
            <person name="Chen Z."/>
            <person name="Mitchell H."/>
            <person name="Wilkins M.R."/>
        </authorList>
    </citation>
    <scope>NUCLEOTIDE SEQUENCE [LARGE SCALE GENOMIC DNA]</scope>
    <source>
        <strain evidence="1 2">CSUNSWCD</strain>
    </source>
</reference>
<protein>
    <submittedName>
        <fullName evidence="1">Uncharacterized protein</fullName>
    </submittedName>
</protein>
<evidence type="ECO:0000313" key="1">
    <source>
        <dbReference type="EMBL" id="EKU11657.1"/>
    </source>
</evidence>
<dbReference type="EMBL" id="AMZQ01000005">
    <property type="protein sequence ID" value="EKU11657.1"/>
    <property type="molecule type" value="Genomic_DNA"/>
</dbReference>